<keyword evidence="1" id="KW-0812">Transmembrane</keyword>
<name>A0A336NJL3_BARGR</name>
<proteinExistence type="predicted"/>
<evidence type="ECO:0000313" key="2">
    <source>
        <dbReference type="EMBL" id="SSZ38992.1"/>
    </source>
</evidence>
<keyword evidence="1" id="KW-0472">Membrane</keyword>
<evidence type="ECO:0000313" key="3">
    <source>
        <dbReference type="Proteomes" id="UP000253846"/>
    </source>
</evidence>
<evidence type="ECO:0000256" key="1">
    <source>
        <dbReference type="SAM" id="Phobius"/>
    </source>
</evidence>
<accession>A0A336NJL3</accession>
<gene>
    <name evidence="2" type="ORF">NCTC12860_00179</name>
</gene>
<keyword evidence="1" id="KW-1133">Transmembrane helix</keyword>
<reference evidence="2 3" key="1">
    <citation type="submission" date="2018-06" db="EMBL/GenBank/DDBJ databases">
        <authorList>
            <consortium name="Pathogen Informatics"/>
            <person name="Doyle S."/>
        </authorList>
    </citation>
    <scope>NUCLEOTIDE SEQUENCE [LARGE SCALE GENOMIC DNA]</scope>
    <source>
        <strain evidence="2 3">NCTC12860</strain>
    </source>
</reference>
<protein>
    <submittedName>
        <fullName evidence="2">Uncharacterized protein</fullName>
    </submittedName>
</protein>
<dbReference type="EMBL" id="UFTD01000001">
    <property type="protein sequence ID" value="SSZ38992.1"/>
    <property type="molecule type" value="Genomic_DNA"/>
</dbReference>
<organism evidence="2 3">
    <name type="scientific">Bartonella grahamii</name>
    <dbReference type="NCBI Taxonomy" id="33045"/>
    <lineage>
        <taxon>Bacteria</taxon>
        <taxon>Pseudomonadati</taxon>
        <taxon>Pseudomonadota</taxon>
        <taxon>Alphaproteobacteria</taxon>
        <taxon>Hyphomicrobiales</taxon>
        <taxon>Bartonellaceae</taxon>
        <taxon>Bartonella</taxon>
    </lineage>
</organism>
<sequence>MMCSFTHAQGITRAVPRVWRGRYGPVALLMMIGCLAYPLPMDMMRVSLLYCYAGCSFREII</sequence>
<dbReference type="AlphaFoldDB" id="A0A336NJL3"/>
<feature type="transmembrane region" description="Helical" evidence="1">
    <location>
        <begin position="21"/>
        <end position="39"/>
    </location>
</feature>
<dbReference type="Proteomes" id="UP000253846">
    <property type="component" value="Unassembled WGS sequence"/>
</dbReference>